<proteinExistence type="predicted"/>
<dbReference type="EMBL" id="CAXAMN010001113">
    <property type="protein sequence ID" value="CAK8992364.1"/>
    <property type="molecule type" value="Genomic_DNA"/>
</dbReference>
<keyword evidence="1" id="KW-0472">Membrane</keyword>
<comment type="caution">
    <text evidence="3">The sequence shown here is derived from an EMBL/GenBank/DDBJ whole genome shotgun (WGS) entry which is preliminary data.</text>
</comment>
<organism evidence="3 4">
    <name type="scientific">Durusdinium trenchii</name>
    <dbReference type="NCBI Taxonomy" id="1381693"/>
    <lineage>
        <taxon>Eukaryota</taxon>
        <taxon>Sar</taxon>
        <taxon>Alveolata</taxon>
        <taxon>Dinophyceae</taxon>
        <taxon>Suessiales</taxon>
        <taxon>Symbiodiniaceae</taxon>
        <taxon>Durusdinium</taxon>
    </lineage>
</organism>
<keyword evidence="1" id="KW-1133">Transmembrane helix</keyword>
<name>A0ABP0HSH8_9DINO</name>
<protein>
    <submittedName>
        <fullName evidence="3">Uncharacterized protein</fullName>
    </submittedName>
</protein>
<accession>A0ABP0HSH8</accession>
<feature type="transmembrane region" description="Helical" evidence="1">
    <location>
        <begin position="67"/>
        <end position="91"/>
    </location>
</feature>
<keyword evidence="1" id="KW-0812">Transmembrane</keyword>
<evidence type="ECO:0000313" key="2">
    <source>
        <dbReference type="EMBL" id="CAK8985531.1"/>
    </source>
</evidence>
<sequence>MPSEWYGSVETFEEMVRKRIRSMLYRQLGGLLFPYGWQLVGASPILWGFADLVAARTRVGHWREAAYLGVGALTFWLVLFPFVFQVTLLLANSSASVRARSGWISSRRSLWRSF</sequence>
<evidence type="ECO:0000313" key="4">
    <source>
        <dbReference type="Proteomes" id="UP001642484"/>
    </source>
</evidence>
<dbReference type="EMBL" id="CAXAMN010000002">
    <property type="protein sequence ID" value="CAK8985531.1"/>
    <property type="molecule type" value="Genomic_DNA"/>
</dbReference>
<gene>
    <name evidence="2" type="ORF">CCMP2556_LOCUS161</name>
    <name evidence="3" type="ORF">CCMP2556_LOCUS2826</name>
</gene>
<reference evidence="3 4" key="1">
    <citation type="submission" date="2024-02" db="EMBL/GenBank/DDBJ databases">
        <authorList>
            <person name="Chen Y."/>
            <person name="Shah S."/>
            <person name="Dougan E. K."/>
            <person name="Thang M."/>
            <person name="Chan C."/>
        </authorList>
    </citation>
    <scope>NUCLEOTIDE SEQUENCE [LARGE SCALE GENOMIC DNA]</scope>
</reference>
<feature type="transmembrane region" description="Helical" evidence="1">
    <location>
        <begin position="28"/>
        <end position="47"/>
    </location>
</feature>
<keyword evidence="4" id="KW-1185">Reference proteome</keyword>
<dbReference type="Proteomes" id="UP001642484">
    <property type="component" value="Unassembled WGS sequence"/>
</dbReference>
<evidence type="ECO:0000313" key="3">
    <source>
        <dbReference type="EMBL" id="CAK8992364.1"/>
    </source>
</evidence>
<evidence type="ECO:0000256" key="1">
    <source>
        <dbReference type="SAM" id="Phobius"/>
    </source>
</evidence>